<dbReference type="EMBL" id="ASPP01000325">
    <property type="protein sequence ID" value="ETO36753.1"/>
    <property type="molecule type" value="Genomic_DNA"/>
</dbReference>
<reference evidence="5 6" key="1">
    <citation type="journal article" date="2013" name="Curr. Biol.">
        <title>The Genome of the Foraminiferan Reticulomyxa filosa.</title>
        <authorList>
            <person name="Glockner G."/>
            <person name="Hulsmann N."/>
            <person name="Schleicher M."/>
            <person name="Noegel A.A."/>
            <person name="Eichinger L."/>
            <person name="Gallinger C."/>
            <person name="Pawlowski J."/>
            <person name="Sierra R."/>
            <person name="Euteneuer U."/>
            <person name="Pillet L."/>
            <person name="Moustafa A."/>
            <person name="Platzer M."/>
            <person name="Groth M."/>
            <person name="Szafranski K."/>
            <person name="Schliwa M."/>
        </authorList>
    </citation>
    <scope>NUCLEOTIDE SEQUENCE [LARGE SCALE GENOMIC DNA]</scope>
</reference>
<comment type="caution">
    <text evidence="5">The sequence shown here is derived from an EMBL/GenBank/DDBJ whole genome shotgun (WGS) entry which is preliminary data.</text>
</comment>
<dbReference type="Gene3D" id="2.130.10.10">
    <property type="entry name" value="YVTN repeat-like/Quinoprotein amine dehydrogenase"/>
    <property type="match status" value="2"/>
</dbReference>
<accession>X6PF69</accession>
<feature type="repeat" description="WD" evidence="3">
    <location>
        <begin position="699"/>
        <end position="723"/>
    </location>
</feature>
<proteinExistence type="predicted"/>
<dbReference type="PROSITE" id="PS00678">
    <property type="entry name" value="WD_REPEATS_1"/>
    <property type="match status" value="4"/>
</dbReference>
<dbReference type="InterPro" id="IPR036322">
    <property type="entry name" value="WD40_repeat_dom_sf"/>
</dbReference>
<feature type="repeat" description="WD" evidence="3">
    <location>
        <begin position="481"/>
        <end position="513"/>
    </location>
</feature>
<keyword evidence="2" id="KW-0677">Repeat</keyword>
<feature type="repeat" description="WD" evidence="3">
    <location>
        <begin position="446"/>
        <end position="480"/>
    </location>
</feature>
<dbReference type="CDD" id="cd00200">
    <property type="entry name" value="WD40"/>
    <property type="match status" value="1"/>
</dbReference>
<keyword evidence="1 3" id="KW-0853">WD repeat</keyword>
<feature type="repeat" description="WD" evidence="3">
    <location>
        <begin position="607"/>
        <end position="648"/>
    </location>
</feature>
<dbReference type="PANTHER" id="PTHR19848:SF8">
    <property type="entry name" value="F-BOX AND WD REPEAT DOMAIN CONTAINING 7"/>
    <property type="match status" value="1"/>
</dbReference>
<evidence type="ECO:0000256" key="1">
    <source>
        <dbReference type="ARBA" id="ARBA00022574"/>
    </source>
</evidence>
<evidence type="ECO:0000256" key="4">
    <source>
        <dbReference type="SAM" id="Coils"/>
    </source>
</evidence>
<dbReference type="PROSITE" id="PS50294">
    <property type="entry name" value="WD_REPEATS_REGION"/>
    <property type="match status" value="7"/>
</dbReference>
<feature type="repeat" description="WD" evidence="3">
    <location>
        <begin position="565"/>
        <end position="606"/>
    </location>
</feature>
<protein>
    <submittedName>
        <fullName evidence="5">WD-40 repeat protein</fullName>
    </submittedName>
</protein>
<evidence type="ECO:0000256" key="3">
    <source>
        <dbReference type="PROSITE-ProRule" id="PRU00221"/>
    </source>
</evidence>
<dbReference type="InterPro" id="IPR001680">
    <property type="entry name" value="WD40_rpt"/>
</dbReference>
<dbReference type="InterPro" id="IPR019775">
    <property type="entry name" value="WD40_repeat_CS"/>
</dbReference>
<dbReference type="InterPro" id="IPR015943">
    <property type="entry name" value="WD40/YVTN_repeat-like_dom_sf"/>
</dbReference>
<dbReference type="PRINTS" id="PR00320">
    <property type="entry name" value="GPROTEINBRPT"/>
</dbReference>
<evidence type="ECO:0000256" key="2">
    <source>
        <dbReference type="ARBA" id="ARBA00022737"/>
    </source>
</evidence>
<dbReference type="PANTHER" id="PTHR19848">
    <property type="entry name" value="WD40 REPEAT PROTEIN"/>
    <property type="match status" value="1"/>
</dbReference>
<dbReference type="PROSITE" id="PS50082">
    <property type="entry name" value="WD_REPEATS_2"/>
    <property type="match status" value="7"/>
</dbReference>
<dbReference type="Proteomes" id="UP000023152">
    <property type="component" value="Unassembled WGS sequence"/>
</dbReference>
<feature type="coiled-coil region" evidence="4">
    <location>
        <begin position="381"/>
        <end position="408"/>
    </location>
</feature>
<sequence>MDDSKAREALDINITTCFETLPPLPCSLHLTQCVTHNNEILICAGDKETACYSYHTQKNQYKHICFYPDGVELGGHCIVKCVNDSNPNYITLLSFGGAKYTSGHTLVMKYVSVWDKDDDANENECKTTELFNQWIPLVINSNEKVDDDDDDDEEKDSDSDMVNYTYSSNDVIHIGRSEDDYYGVRALIAGSNNHLLFVVYYPGNIDVIDLNTFEYVKQTTLPIDKDNSIRYPCFVLKTENGLPISKDNKKIHEMMLFYWSIGFSIEYNEDNNSFQFHNVPVCTTLAVNLYGYVCVSDCILFFGGNGNTKFITSEKVHKYSMKNNTWMKFEQNLPFALNDCFAILNEADMCVHIFGRQYGKRDASAHIKTKVDIWMREETQLERQLIEIDEIKRELNEIENGSEKKEVEIIIDHWIGSLFTKSKWIDELNDIILSYILVFVFYLYSVCCIRFSPDGTKIVSSSFDNTVQIWDVRSGEVIKVLKEYFSWINDAQFSPDGNIFASCSWDKSIRLWSTNLWTEIRKLGGHIDWVTKIHFSSDGKTLVSGSYDRTIRIWDIESGQEIKRIGGHSRGITDVQFSPNDQQVVSASNDETIRIWDVNTGEMLKELKGHSGSVVRAQFSPNGQLIVSASKDETIRIWNAISGVQLKKLLGHSSEIRDVKFFPSGQTIVSCSYDSTVRIWDLDLEVDIQILKGQNWARLDITSNGNTIASSSHDGTIRLWKAL</sequence>
<dbReference type="Pfam" id="PF00400">
    <property type="entry name" value="WD40"/>
    <property type="match status" value="7"/>
</dbReference>
<gene>
    <name evidence="5" type="ORF">RFI_00308</name>
</gene>
<keyword evidence="6" id="KW-1185">Reference proteome</keyword>
<keyword evidence="4" id="KW-0175">Coiled coil</keyword>
<evidence type="ECO:0000313" key="5">
    <source>
        <dbReference type="EMBL" id="ETO36753.1"/>
    </source>
</evidence>
<dbReference type="AlphaFoldDB" id="X6PF69"/>
<dbReference type="SMART" id="SM00320">
    <property type="entry name" value="WD40"/>
    <property type="match status" value="7"/>
</dbReference>
<feature type="repeat" description="WD" evidence="3">
    <location>
        <begin position="649"/>
        <end position="683"/>
    </location>
</feature>
<feature type="repeat" description="WD" evidence="3">
    <location>
        <begin position="523"/>
        <end position="564"/>
    </location>
</feature>
<name>X6PF69_RETFI</name>
<dbReference type="InterPro" id="IPR020472">
    <property type="entry name" value="WD40_PAC1"/>
</dbReference>
<organism evidence="5 6">
    <name type="scientific">Reticulomyxa filosa</name>
    <dbReference type="NCBI Taxonomy" id="46433"/>
    <lineage>
        <taxon>Eukaryota</taxon>
        <taxon>Sar</taxon>
        <taxon>Rhizaria</taxon>
        <taxon>Retaria</taxon>
        <taxon>Foraminifera</taxon>
        <taxon>Monothalamids</taxon>
        <taxon>Reticulomyxidae</taxon>
        <taxon>Reticulomyxa</taxon>
    </lineage>
</organism>
<evidence type="ECO:0000313" key="6">
    <source>
        <dbReference type="Proteomes" id="UP000023152"/>
    </source>
</evidence>
<dbReference type="SUPFAM" id="SSF50978">
    <property type="entry name" value="WD40 repeat-like"/>
    <property type="match status" value="1"/>
</dbReference>